<name>A0A3B0MSN8_9RHOB</name>
<evidence type="ECO:0000313" key="3">
    <source>
        <dbReference type="Proteomes" id="UP000272908"/>
    </source>
</evidence>
<keyword evidence="3" id="KW-1185">Reference proteome</keyword>
<protein>
    <recommendedName>
        <fullName evidence="1">SAF domain-containing protein</fullName>
    </recommendedName>
</protein>
<sequence length="454" mass="48854">MCLLGVADLSPDRARNSLNRVGWPKEQYSATSFDEARKNGTTYIVDNADDLIAAEGLDVVVDATGHPAAGIRHAQAAVRYGRHIVMVNVEADVLAGPLLAKQARDAGLHYSMAYGDQPALIAEMVDWAEAAGFEVVCAGKGTKYLPQYHTSTPDTVWSYYGFSEEQVASGDFNAQMFNSFLDGTKSAIEMAAVANATGLGVPSDGLKFPPCGVDDIPTLLRPASDGGMLERKGMVEVISSLERDGRPVFKDLRWGVYCVFEAPSDYVQQCFAQYGMQTDSTGRYGAMFKPYHLIGLELGISVANIMLRGEATGSIRGFSGDAVSTSKRDLKAGEVLDGEGGFMVYGKLMPAADSLACGGLPIGLAHGAKLKRDVAKGKAVCWSDIEFDPNQDAVRVRREMEDMFAGQKCPSTSRKTQLGHGVVPMTCRPHSGLMATLFRASVPPDQLSNRQPDW</sequence>
<dbReference type="AlphaFoldDB" id="A0A3B0MSN8"/>
<gene>
    <name evidence="2" type="ORF">ROE7235_03838</name>
</gene>
<evidence type="ECO:0000313" key="2">
    <source>
        <dbReference type="EMBL" id="SUZ34057.1"/>
    </source>
</evidence>
<dbReference type="InterPro" id="IPR048423">
    <property type="entry name" value="DRL_cat"/>
</dbReference>
<dbReference type="Proteomes" id="UP000272908">
    <property type="component" value="Unassembled WGS sequence"/>
</dbReference>
<reference evidence="3" key="1">
    <citation type="submission" date="2018-08" db="EMBL/GenBank/DDBJ databases">
        <authorList>
            <person name="Rodrigo-Torres L."/>
            <person name="Arahal R. D."/>
            <person name="Lucena T."/>
        </authorList>
    </citation>
    <scope>NUCLEOTIDE SEQUENCE [LARGE SCALE GENOMIC DNA]</scope>
    <source>
        <strain evidence="3">CECT 7235</strain>
    </source>
</reference>
<dbReference type="PANTHER" id="PTHR37850:SF3">
    <property type="entry name" value="BLR7815 PROTEIN"/>
    <property type="match status" value="1"/>
</dbReference>
<dbReference type="GO" id="GO:0016491">
    <property type="term" value="F:oxidoreductase activity"/>
    <property type="evidence" value="ECO:0007669"/>
    <property type="project" value="InterPro"/>
</dbReference>
<proteinExistence type="predicted"/>
<dbReference type="Pfam" id="PF03447">
    <property type="entry name" value="NAD_binding_3"/>
    <property type="match status" value="1"/>
</dbReference>
<dbReference type="SMART" id="SM00858">
    <property type="entry name" value="SAF"/>
    <property type="match status" value="1"/>
</dbReference>
<dbReference type="PANTHER" id="PTHR37850">
    <property type="entry name" value="STRU PROTEIN"/>
    <property type="match status" value="1"/>
</dbReference>
<accession>A0A3B0MSN8</accession>
<dbReference type="Pfam" id="PF21135">
    <property type="entry name" value="DRL_cat"/>
    <property type="match status" value="1"/>
</dbReference>
<feature type="domain" description="SAF" evidence="1">
    <location>
        <begin position="321"/>
        <end position="386"/>
    </location>
</feature>
<dbReference type="SUPFAM" id="SSF51735">
    <property type="entry name" value="NAD(P)-binding Rossmann-fold domains"/>
    <property type="match status" value="1"/>
</dbReference>
<dbReference type="Gene3D" id="3.40.50.720">
    <property type="entry name" value="NAD(P)-binding Rossmann-like Domain"/>
    <property type="match status" value="1"/>
</dbReference>
<organism evidence="2 3">
    <name type="scientific">Roseinatronobacter ekhonensis</name>
    <dbReference type="NCBI Taxonomy" id="254356"/>
    <lineage>
        <taxon>Bacteria</taxon>
        <taxon>Pseudomonadati</taxon>
        <taxon>Pseudomonadota</taxon>
        <taxon>Alphaproteobacteria</taxon>
        <taxon>Rhodobacterales</taxon>
        <taxon>Paracoccaceae</taxon>
        <taxon>Roseinatronobacter</taxon>
    </lineage>
</organism>
<dbReference type="InterPro" id="IPR013974">
    <property type="entry name" value="SAF"/>
</dbReference>
<dbReference type="Pfam" id="PF08666">
    <property type="entry name" value="SAF"/>
    <property type="match status" value="1"/>
</dbReference>
<dbReference type="CDD" id="cd11616">
    <property type="entry name" value="SAF_DH_OX_like"/>
    <property type="match status" value="1"/>
</dbReference>
<dbReference type="EMBL" id="UIHC01000122">
    <property type="protein sequence ID" value="SUZ34057.1"/>
    <property type="molecule type" value="Genomic_DNA"/>
</dbReference>
<dbReference type="InterPro" id="IPR005106">
    <property type="entry name" value="Asp/hSer_DH_NAD-bd"/>
</dbReference>
<evidence type="ECO:0000259" key="1">
    <source>
        <dbReference type="SMART" id="SM00858"/>
    </source>
</evidence>
<dbReference type="GO" id="GO:0050661">
    <property type="term" value="F:NADP binding"/>
    <property type="evidence" value="ECO:0007669"/>
    <property type="project" value="InterPro"/>
</dbReference>
<dbReference type="InterPro" id="IPR036291">
    <property type="entry name" value="NAD(P)-bd_dom_sf"/>
</dbReference>